<accession>A0A1D9G290</accession>
<dbReference type="EMBL" id="CP017708">
    <property type="protein sequence ID" value="AOY81733.2"/>
    <property type="molecule type" value="Genomic_DNA"/>
</dbReference>
<dbReference type="AlphaFoldDB" id="A0A1D9G290"/>
<protein>
    <submittedName>
        <fullName evidence="1">RICIN domain-containing protein</fullName>
    </submittedName>
</protein>
<dbReference type="InterPro" id="IPR035992">
    <property type="entry name" value="Ricin_B-like_lectins"/>
</dbReference>
<proteinExistence type="predicted"/>
<evidence type="ECO:0000313" key="1">
    <source>
        <dbReference type="EMBL" id="AOY81733.2"/>
    </source>
</evidence>
<reference evidence="2" key="1">
    <citation type="submission" date="2016-10" db="EMBL/GenBank/DDBJ databases">
        <title>Comparative genomics uncovers the prolific and rare metabolic potential of the cyanobacterial genus Moorea.</title>
        <authorList>
            <person name="Leao T."/>
            <person name="Castelao G."/>
            <person name="Korobeynikov A."/>
            <person name="Monroe E.A."/>
            <person name="Podell S."/>
            <person name="Glukhov E."/>
            <person name="Allen E."/>
            <person name="Gerwick W.H."/>
            <person name="Gerwick L."/>
        </authorList>
    </citation>
    <scope>NUCLEOTIDE SEQUENCE [LARGE SCALE GENOMIC DNA]</scope>
    <source>
        <strain evidence="2">JHB</strain>
    </source>
</reference>
<dbReference type="Gene3D" id="2.80.10.50">
    <property type="match status" value="2"/>
</dbReference>
<dbReference type="Proteomes" id="UP000176944">
    <property type="component" value="Chromosome"/>
</dbReference>
<sequence>MRKPTKIFVRTIAVLIACSGLLAMVNVPAYGRCFRIQNANNGRYLFGRGDGTVGTFDKFFFDQIWKLIKHDVNNQNYYEIKNANNGRNLFGQGDGTVGTFDKFFHDQLWKLIKHDVNNQDYYEIKNGNNGRNLFGQGDGTVGTFDKFFHDQLWLFIKITDLPGC</sequence>
<dbReference type="SUPFAM" id="SSF50370">
    <property type="entry name" value="Ricin B-like lectins"/>
    <property type="match status" value="1"/>
</dbReference>
<gene>
    <name evidence="1" type="ORF">BJP36_19270</name>
</gene>
<organism evidence="1 2">
    <name type="scientific">Moorena producens (strain JHB)</name>
    <dbReference type="NCBI Taxonomy" id="1454205"/>
    <lineage>
        <taxon>Bacteria</taxon>
        <taxon>Bacillati</taxon>
        <taxon>Cyanobacteriota</taxon>
        <taxon>Cyanophyceae</taxon>
        <taxon>Coleofasciculales</taxon>
        <taxon>Coleofasciculaceae</taxon>
        <taxon>Moorena</taxon>
    </lineage>
</organism>
<name>A0A1D9G290_MOOP1</name>
<evidence type="ECO:0000313" key="2">
    <source>
        <dbReference type="Proteomes" id="UP000176944"/>
    </source>
</evidence>